<evidence type="ECO:0000259" key="1">
    <source>
        <dbReference type="PROSITE" id="PS50097"/>
    </source>
</evidence>
<feature type="domain" description="BTB" evidence="1">
    <location>
        <begin position="32"/>
        <end position="101"/>
    </location>
</feature>
<reference evidence="2 3" key="1">
    <citation type="submission" date="2018-05" db="EMBL/GenBank/DDBJ databases">
        <title>Genome sequencing and assembly of the regulated plant pathogen Lachnellula willkommii and related sister species for the development of diagnostic species identification markers.</title>
        <authorList>
            <person name="Giroux E."/>
            <person name="Bilodeau G."/>
        </authorList>
    </citation>
    <scope>NUCLEOTIDE SEQUENCE [LARGE SCALE GENOMIC DNA]</scope>
    <source>
        <strain evidence="2 3">CBS 197.66</strain>
    </source>
</reference>
<name>A0A8H8U849_9HELO</name>
<dbReference type="InterPro" id="IPR000210">
    <property type="entry name" value="BTB/POZ_dom"/>
</dbReference>
<dbReference type="Proteomes" id="UP000462212">
    <property type="component" value="Unassembled WGS sequence"/>
</dbReference>
<dbReference type="OrthoDB" id="194443at2759"/>
<dbReference type="SMART" id="SM00225">
    <property type="entry name" value="BTB"/>
    <property type="match status" value="1"/>
</dbReference>
<dbReference type="AlphaFoldDB" id="A0A8H8U849"/>
<dbReference type="PROSITE" id="PS50097">
    <property type="entry name" value="BTB"/>
    <property type="match status" value="1"/>
</dbReference>
<dbReference type="PANTHER" id="PTHR47843">
    <property type="entry name" value="BTB DOMAIN-CONTAINING PROTEIN-RELATED"/>
    <property type="match status" value="1"/>
</dbReference>
<dbReference type="Gene3D" id="3.30.710.10">
    <property type="entry name" value="Potassium Channel Kv1.1, Chain A"/>
    <property type="match status" value="1"/>
</dbReference>
<dbReference type="CDD" id="cd18186">
    <property type="entry name" value="BTB_POZ_ZBTB_KLHL-like"/>
    <property type="match status" value="1"/>
</dbReference>
<evidence type="ECO:0000313" key="2">
    <source>
        <dbReference type="EMBL" id="TVY34943.1"/>
    </source>
</evidence>
<dbReference type="InterPro" id="IPR011333">
    <property type="entry name" value="SKP1/BTB/POZ_sf"/>
</dbReference>
<evidence type="ECO:0000313" key="3">
    <source>
        <dbReference type="Proteomes" id="UP000462212"/>
    </source>
</evidence>
<organism evidence="2 3">
    <name type="scientific">Lachnellula subtilissima</name>
    <dbReference type="NCBI Taxonomy" id="602034"/>
    <lineage>
        <taxon>Eukaryota</taxon>
        <taxon>Fungi</taxon>
        <taxon>Dikarya</taxon>
        <taxon>Ascomycota</taxon>
        <taxon>Pezizomycotina</taxon>
        <taxon>Leotiomycetes</taxon>
        <taxon>Helotiales</taxon>
        <taxon>Lachnaceae</taxon>
        <taxon>Lachnellula</taxon>
    </lineage>
</organism>
<dbReference type="EMBL" id="QGMJ01000581">
    <property type="protein sequence ID" value="TVY34943.1"/>
    <property type="molecule type" value="Genomic_DNA"/>
</dbReference>
<dbReference type="Pfam" id="PF00651">
    <property type="entry name" value="BTB"/>
    <property type="match status" value="1"/>
</dbReference>
<keyword evidence="3" id="KW-1185">Reference proteome</keyword>
<sequence length="235" mass="26426">MAPSIKGSLPLLKNASLSSANKKAPSFHGPTQVVTFKIGPNLTEFVVHKEFACYYSPVLKAAFESEFIEGRTQTYTLDDTTEDAFRLLVQWLYSQRLTSELRDESSGKPYDGIDKQTQRKTIEAETKILVSLWVLVEKLLLPSLQNDAMGAIIWFAEQLDLLDFHVNTAVYAQTAPGSQLRRVFVDLCAYRLGTESIVQFQVNFSKEMLLDILVAKDEKPPLPMVASNYYVPVPL</sequence>
<accession>A0A8H8U849</accession>
<dbReference type="PANTHER" id="PTHR47843:SF2">
    <property type="entry name" value="BTB DOMAIN-CONTAINING PROTEIN"/>
    <property type="match status" value="1"/>
</dbReference>
<protein>
    <recommendedName>
        <fullName evidence="1">BTB domain-containing protein</fullName>
    </recommendedName>
</protein>
<comment type="caution">
    <text evidence="2">The sequence shown here is derived from an EMBL/GenBank/DDBJ whole genome shotgun (WGS) entry which is preliminary data.</text>
</comment>
<proteinExistence type="predicted"/>
<dbReference type="SUPFAM" id="SSF54695">
    <property type="entry name" value="POZ domain"/>
    <property type="match status" value="1"/>
</dbReference>
<gene>
    <name evidence="2" type="ORF">LSUB1_G007431</name>
</gene>